<feature type="domain" description="Mandelate racemase/muconate lactonizing enzyme C-terminal" evidence="4">
    <location>
        <begin position="145"/>
        <end position="244"/>
    </location>
</feature>
<dbReference type="GO" id="GO:0016052">
    <property type="term" value="P:carbohydrate catabolic process"/>
    <property type="evidence" value="ECO:0007669"/>
    <property type="project" value="TreeGrafter"/>
</dbReference>
<dbReference type="SFLD" id="SFLDS00001">
    <property type="entry name" value="Enolase"/>
    <property type="match status" value="1"/>
</dbReference>
<dbReference type="RefSeq" id="WP_145059369.1">
    <property type="nucleotide sequence ID" value="NZ_CP036433.1"/>
</dbReference>
<dbReference type="InterPro" id="IPR013341">
    <property type="entry name" value="Mandelate_racemase_N_dom"/>
</dbReference>
<dbReference type="InterPro" id="IPR036849">
    <property type="entry name" value="Enolase-like_C_sf"/>
</dbReference>
<dbReference type="GO" id="GO:0009063">
    <property type="term" value="P:amino acid catabolic process"/>
    <property type="evidence" value="ECO:0007669"/>
    <property type="project" value="InterPro"/>
</dbReference>
<dbReference type="Gene3D" id="3.30.390.10">
    <property type="entry name" value="Enolase-like, N-terminal domain"/>
    <property type="match status" value="1"/>
</dbReference>
<dbReference type="Gene3D" id="3.20.20.120">
    <property type="entry name" value="Enolase-like C-terminal domain"/>
    <property type="match status" value="1"/>
</dbReference>
<dbReference type="InterPro" id="IPR046945">
    <property type="entry name" value="RHMD-like"/>
</dbReference>
<dbReference type="EC" id="4.2.1.6" evidence="5"/>
<dbReference type="PANTHER" id="PTHR13794:SF58">
    <property type="entry name" value="MITOCHONDRIAL ENOLASE SUPERFAMILY MEMBER 1"/>
    <property type="match status" value="1"/>
</dbReference>
<dbReference type="InterPro" id="IPR013342">
    <property type="entry name" value="Mandelate_racemase_C"/>
</dbReference>
<dbReference type="Pfam" id="PF02746">
    <property type="entry name" value="MR_MLE_N"/>
    <property type="match status" value="1"/>
</dbReference>
<dbReference type="PANTHER" id="PTHR13794">
    <property type="entry name" value="ENOLASE SUPERFAMILY, MANDELATE RACEMASE"/>
    <property type="match status" value="1"/>
</dbReference>
<dbReference type="SFLD" id="SFLDG00179">
    <property type="entry name" value="mandelate_racemase"/>
    <property type="match status" value="1"/>
</dbReference>
<sequence>MKITQVVCQILRIDNVEAKTASSQDAIIVRVRTDNGLEGIGEADSSPEMVKAAIDAPFSHNVACGLRELLLGENPLETDRIWEKMYRRTMYAGRRSTMITAMAAIDMALWDIKGKQFGEPIHRLLGGKRHDKIRAYASILFGRDGEETADIGRRWREAGYTAVKFGWEPMGQSEQVDLDLVRGAREGLGDDGILLIDAGCVWDSRTALRRAQAFAEYKPEWLEEALHPDDVEGYRWLRDRSPIPIAAGEEECGRHSFRPLIDQRALDVYQVDLSRNGFTDAHYIRQRVEEIGARVCNHCYTSPVTHAASMHWLSTSRDAFLFEDCVEDSPLRHELTHEKIQAEDGWVHIPDRPGLGVTLNEDFIAQRLIAQSGD</sequence>
<dbReference type="InterPro" id="IPR018110">
    <property type="entry name" value="Mandel_Rmase/mucon_lact_enz_CS"/>
</dbReference>
<dbReference type="PROSITE" id="PS00908">
    <property type="entry name" value="MR_MLE_1"/>
    <property type="match status" value="1"/>
</dbReference>
<dbReference type="KEGG" id="lcre:Pla8534_20430"/>
<evidence type="ECO:0000256" key="1">
    <source>
        <dbReference type="ARBA" id="ARBA00001946"/>
    </source>
</evidence>
<evidence type="ECO:0000256" key="2">
    <source>
        <dbReference type="ARBA" id="ARBA00022723"/>
    </source>
</evidence>
<dbReference type="AlphaFoldDB" id="A0A518DQY9"/>
<dbReference type="Proteomes" id="UP000317648">
    <property type="component" value="Chromosome"/>
</dbReference>
<reference evidence="5 6" key="1">
    <citation type="submission" date="2019-02" db="EMBL/GenBank/DDBJ databases">
        <title>Deep-cultivation of Planctomycetes and their phenomic and genomic characterization uncovers novel biology.</title>
        <authorList>
            <person name="Wiegand S."/>
            <person name="Jogler M."/>
            <person name="Boedeker C."/>
            <person name="Pinto D."/>
            <person name="Vollmers J."/>
            <person name="Rivas-Marin E."/>
            <person name="Kohn T."/>
            <person name="Peeters S.H."/>
            <person name="Heuer A."/>
            <person name="Rast P."/>
            <person name="Oberbeckmann S."/>
            <person name="Bunk B."/>
            <person name="Jeske O."/>
            <person name="Meyerdierks A."/>
            <person name="Storesund J.E."/>
            <person name="Kallscheuer N."/>
            <person name="Luecker S."/>
            <person name="Lage O.M."/>
            <person name="Pohl T."/>
            <person name="Merkel B.J."/>
            <person name="Hornburger P."/>
            <person name="Mueller R.-W."/>
            <person name="Bruemmer F."/>
            <person name="Labrenz M."/>
            <person name="Spormann A.M."/>
            <person name="Op den Camp H."/>
            <person name="Overmann J."/>
            <person name="Amann R."/>
            <person name="Jetten M.S.M."/>
            <person name="Mascher T."/>
            <person name="Medema M.H."/>
            <person name="Devos D.P."/>
            <person name="Kaster A.-K."/>
            <person name="Ovreas L."/>
            <person name="Rohde M."/>
            <person name="Galperin M.Y."/>
            <person name="Jogler C."/>
        </authorList>
    </citation>
    <scope>NUCLEOTIDE SEQUENCE [LARGE SCALE GENOMIC DNA]</scope>
    <source>
        <strain evidence="5 6">Pla85_3_4</strain>
    </source>
</reference>
<proteinExistence type="predicted"/>
<evidence type="ECO:0000313" key="5">
    <source>
        <dbReference type="EMBL" id="QDU94255.1"/>
    </source>
</evidence>
<dbReference type="InterPro" id="IPR029065">
    <property type="entry name" value="Enolase_C-like"/>
</dbReference>
<evidence type="ECO:0000313" key="6">
    <source>
        <dbReference type="Proteomes" id="UP000317648"/>
    </source>
</evidence>
<dbReference type="OrthoDB" id="9785902at2"/>
<dbReference type="GO" id="GO:0008869">
    <property type="term" value="F:galactonate dehydratase activity"/>
    <property type="evidence" value="ECO:0007669"/>
    <property type="project" value="UniProtKB-EC"/>
</dbReference>
<dbReference type="SMART" id="SM00922">
    <property type="entry name" value="MR_MLE"/>
    <property type="match status" value="1"/>
</dbReference>
<dbReference type="CDD" id="cd03316">
    <property type="entry name" value="MR_like"/>
    <property type="match status" value="1"/>
</dbReference>
<dbReference type="InterPro" id="IPR029017">
    <property type="entry name" value="Enolase-like_N"/>
</dbReference>
<gene>
    <name evidence="5" type="primary">dgoD_1</name>
    <name evidence="5" type="ORF">Pla8534_20430</name>
</gene>
<comment type="cofactor">
    <cofactor evidence="1">
        <name>Mg(2+)</name>
        <dbReference type="ChEBI" id="CHEBI:18420"/>
    </cofactor>
</comment>
<protein>
    <submittedName>
        <fullName evidence="5">D-galactonate dehydratase</fullName>
        <ecNumber evidence="5">4.2.1.6</ecNumber>
    </submittedName>
</protein>
<dbReference type="EMBL" id="CP036433">
    <property type="protein sequence ID" value="QDU94255.1"/>
    <property type="molecule type" value="Genomic_DNA"/>
</dbReference>
<evidence type="ECO:0000259" key="4">
    <source>
        <dbReference type="SMART" id="SM00922"/>
    </source>
</evidence>
<dbReference type="SUPFAM" id="SSF54826">
    <property type="entry name" value="Enolase N-terminal domain-like"/>
    <property type="match status" value="1"/>
</dbReference>
<keyword evidence="2" id="KW-0479">Metal-binding</keyword>
<dbReference type="SUPFAM" id="SSF51604">
    <property type="entry name" value="Enolase C-terminal domain-like"/>
    <property type="match status" value="1"/>
</dbReference>
<name>A0A518DQY9_9BACT</name>
<keyword evidence="3" id="KW-0460">Magnesium</keyword>
<dbReference type="Pfam" id="PF13378">
    <property type="entry name" value="MR_MLE_C"/>
    <property type="match status" value="1"/>
</dbReference>
<evidence type="ECO:0000256" key="3">
    <source>
        <dbReference type="ARBA" id="ARBA00022842"/>
    </source>
</evidence>
<organism evidence="5 6">
    <name type="scientific">Lignipirellula cremea</name>
    <dbReference type="NCBI Taxonomy" id="2528010"/>
    <lineage>
        <taxon>Bacteria</taxon>
        <taxon>Pseudomonadati</taxon>
        <taxon>Planctomycetota</taxon>
        <taxon>Planctomycetia</taxon>
        <taxon>Pirellulales</taxon>
        <taxon>Pirellulaceae</taxon>
        <taxon>Lignipirellula</taxon>
    </lineage>
</organism>
<accession>A0A518DQY9</accession>
<dbReference type="GO" id="GO:0000287">
    <property type="term" value="F:magnesium ion binding"/>
    <property type="evidence" value="ECO:0007669"/>
    <property type="project" value="TreeGrafter"/>
</dbReference>
<keyword evidence="5" id="KW-0456">Lyase</keyword>
<keyword evidence="6" id="KW-1185">Reference proteome</keyword>